<dbReference type="Proteomes" id="UP000190130">
    <property type="component" value="Unassembled WGS sequence"/>
</dbReference>
<reference evidence="1 2" key="1">
    <citation type="submission" date="2017-02" db="EMBL/GenBank/DDBJ databases">
        <authorList>
            <person name="Peterson S.W."/>
        </authorList>
    </citation>
    <scope>NUCLEOTIDE SEQUENCE [LARGE SCALE GENOMIC DNA]</scope>
    <source>
        <strain evidence="1 2">DSM 9653</strain>
    </source>
</reference>
<evidence type="ECO:0000313" key="1">
    <source>
        <dbReference type="EMBL" id="SKC06956.1"/>
    </source>
</evidence>
<organism evidence="1 2">
    <name type="scientific">Bosea thiooxidans</name>
    <dbReference type="NCBI Taxonomy" id="53254"/>
    <lineage>
        <taxon>Bacteria</taxon>
        <taxon>Pseudomonadati</taxon>
        <taxon>Pseudomonadota</taxon>
        <taxon>Alphaproteobacteria</taxon>
        <taxon>Hyphomicrobiales</taxon>
        <taxon>Boseaceae</taxon>
        <taxon>Bosea</taxon>
    </lineage>
</organism>
<evidence type="ECO:0000313" key="2">
    <source>
        <dbReference type="Proteomes" id="UP000190130"/>
    </source>
</evidence>
<name>A0A1T5GEW4_9HYPH</name>
<dbReference type="AlphaFoldDB" id="A0A1T5GEW4"/>
<proteinExistence type="predicted"/>
<accession>A0A1T5GEW4</accession>
<dbReference type="EMBL" id="FUYX01000012">
    <property type="protein sequence ID" value="SKC06956.1"/>
    <property type="molecule type" value="Genomic_DNA"/>
</dbReference>
<protein>
    <submittedName>
        <fullName evidence="1">Uncharacterized protein</fullName>
    </submittedName>
</protein>
<sequence length="40" mass="4716">MQSRSRRGAHRSPFTCLINAPFELQYIDFELVCFGVQVWL</sequence>
<gene>
    <name evidence="1" type="ORF">SAMN05660750_04015</name>
</gene>